<feature type="domain" description="Citrate transporter-like" evidence="8">
    <location>
        <begin position="24"/>
        <end position="363"/>
    </location>
</feature>
<comment type="caution">
    <text evidence="9">The sequence shown here is derived from an EMBL/GenBank/DDBJ whole genome shotgun (WGS) entry which is preliminary data.</text>
</comment>
<dbReference type="AlphaFoldDB" id="A0A7C2B7A8"/>
<dbReference type="GO" id="GO:0015105">
    <property type="term" value="F:arsenite transmembrane transporter activity"/>
    <property type="evidence" value="ECO:0007669"/>
    <property type="project" value="InterPro"/>
</dbReference>
<proteinExistence type="inferred from homology"/>
<dbReference type="EMBL" id="DSJL01000011">
    <property type="protein sequence ID" value="HEF66379.1"/>
    <property type="molecule type" value="Genomic_DNA"/>
</dbReference>
<dbReference type="InterPro" id="IPR000802">
    <property type="entry name" value="Arsenical_pump_ArsB"/>
</dbReference>
<keyword evidence="7" id="KW-0472">Membrane</keyword>
<comment type="similarity">
    <text evidence="2">Belongs to the CitM (TC 2.A.11) transporter family.</text>
</comment>
<evidence type="ECO:0000256" key="1">
    <source>
        <dbReference type="ARBA" id="ARBA00004651"/>
    </source>
</evidence>
<reference evidence="9" key="1">
    <citation type="journal article" date="2020" name="mSystems">
        <title>Genome- and Community-Level Interaction Insights into Carbon Utilization and Element Cycling Functions of Hydrothermarchaeota in Hydrothermal Sediment.</title>
        <authorList>
            <person name="Zhou Z."/>
            <person name="Liu Y."/>
            <person name="Xu W."/>
            <person name="Pan J."/>
            <person name="Luo Z.H."/>
            <person name="Li M."/>
        </authorList>
    </citation>
    <scope>NUCLEOTIDE SEQUENCE [LARGE SCALE GENOMIC DNA]</scope>
    <source>
        <strain evidence="9">SpSt-222</strain>
    </source>
</reference>
<name>A0A7C2B7A8_THERO</name>
<evidence type="ECO:0000256" key="5">
    <source>
        <dbReference type="ARBA" id="ARBA00022692"/>
    </source>
</evidence>
<dbReference type="InterPro" id="IPR004680">
    <property type="entry name" value="Cit_transptr-like_dom"/>
</dbReference>
<dbReference type="Pfam" id="PF03600">
    <property type="entry name" value="CitMHS"/>
    <property type="match status" value="1"/>
</dbReference>
<keyword evidence="5" id="KW-0812">Transmembrane</keyword>
<gene>
    <name evidence="9" type="ORF">ENP47_12400</name>
</gene>
<dbReference type="GO" id="GO:0005886">
    <property type="term" value="C:plasma membrane"/>
    <property type="evidence" value="ECO:0007669"/>
    <property type="project" value="UniProtKB-SubCell"/>
</dbReference>
<dbReference type="PANTHER" id="PTHR43302">
    <property type="entry name" value="TRANSPORTER ARSB-RELATED"/>
    <property type="match status" value="1"/>
</dbReference>
<protein>
    <submittedName>
        <fullName evidence="9">Arsenic transporter</fullName>
    </submittedName>
</protein>
<accession>A0A7C2B7A8</accession>
<evidence type="ECO:0000256" key="3">
    <source>
        <dbReference type="ARBA" id="ARBA00022448"/>
    </source>
</evidence>
<keyword evidence="4" id="KW-1003">Cell membrane</keyword>
<sequence>MQVILGIGIFAATLGAILARPARISEAQAALLGAAAMLVTGIVRPEQAVTAVLHDWNVYLFFLGLMISAALAEQAGVFRLLAGYAVRWAGGSTRRLYAAVFAIGVGVTAVLSNDATAILLTPVVAALVLGLDLPPMPFLFATTFIADTASFLLPVSNPINVLVLGEQIDLALFLRFLFVPGVLASATNYLVFAWWFRDDLRGHYDPARWRVVLPNDRSVAHRMLIGLVGLALAYVLGSWMRLPLGLVAVSGALTLGLLAWATGTLTWSTLRRGISWSLFGFLTGMVVIVQGLHELAITERFGALLLALGEGSSFRAILVTAFGAALGSNLINNVPMALVMRATLSDAGLPASQLQALQYATVLGADLGPNVTTVGSLATILWVLQLRRYGITVSLRQYLFLGLLVVPPMLLIGTLMIWLQT</sequence>
<keyword evidence="6" id="KW-1133">Transmembrane helix</keyword>
<evidence type="ECO:0000256" key="6">
    <source>
        <dbReference type="ARBA" id="ARBA00022989"/>
    </source>
</evidence>
<evidence type="ECO:0000313" key="9">
    <source>
        <dbReference type="EMBL" id="HEF66379.1"/>
    </source>
</evidence>
<dbReference type="PANTHER" id="PTHR43302:SF5">
    <property type="entry name" value="TRANSPORTER ARSB-RELATED"/>
    <property type="match status" value="1"/>
</dbReference>
<evidence type="ECO:0000259" key="8">
    <source>
        <dbReference type="Pfam" id="PF03600"/>
    </source>
</evidence>
<evidence type="ECO:0000256" key="2">
    <source>
        <dbReference type="ARBA" id="ARBA00009843"/>
    </source>
</evidence>
<evidence type="ECO:0000256" key="7">
    <source>
        <dbReference type="ARBA" id="ARBA00023136"/>
    </source>
</evidence>
<comment type="subcellular location">
    <subcellularLocation>
        <location evidence="1">Cell membrane</location>
        <topology evidence="1">Multi-pass membrane protein</topology>
    </subcellularLocation>
</comment>
<organism evidence="9">
    <name type="scientific">Thermomicrobium roseum</name>
    <dbReference type="NCBI Taxonomy" id="500"/>
    <lineage>
        <taxon>Bacteria</taxon>
        <taxon>Pseudomonadati</taxon>
        <taxon>Thermomicrobiota</taxon>
        <taxon>Thermomicrobia</taxon>
        <taxon>Thermomicrobiales</taxon>
        <taxon>Thermomicrobiaceae</taxon>
        <taxon>Thermomicrobium</taxon>
    </lineage>
</organism>
<dbReference type="PRINTS" id="PR00758">
    <property type="entry name" value="ARSENICPUMP"/>
</dbReference>
<keyword evidence="3" id="KW-0813">Transport</keyword>
<evidence type="ECO:0000256" key="4">
    <source>
        <dbReference type="ARBA" id="ARBA00022475"/>
    </source>
</evidence>